<protein>
    <submittedName>
        <fullName evidence="2">Uncharacterized protein</fullName>
    </submittedName>
</protein>
<feature type="compositionally biased region" description="Acidic residues" evidence="1">
    <location>
        <begin position="383"/>
        <end position="396"/>
    </location>
</feature>
<organism evidence="2 3">
    <name type="scientific">Agaricus bisporus var. burnettii</name>
    <dbReference type="NCBI Taxonomy" id="192524"/>
    <lineage>
        <taxon>Eukaryota</taxon>
        <taxon>Fungi</taxon>
        <taxon>Dikarya</taxon>
        <taxon>Basidiomycota</taxon>
        <taxon>Agaricomycotina</taxon>
        <taxon>Agaricomycetes</taxon>
        <taxon>Agaricomycetidae</taxon>
        <taxon>Agaricales</taxon>
        <taxon>Agaricineae</taxon>
        <taxon>Agaricaceae</taxon>
        <taxon>Agaricus</taxon>
    </lineage>
</organism>
<dbReference type="AlphaFoldDB" id="A0A8H7C2S9"/>
<comment type="caution">
    <text evidence="2">The sequence shown here is derived from an EMBL/GenBank/DDBJ whole genome shotgun (WGS) entry which is preliminary data.</text>
</comment>
<evidence type="ECO:0000313" key="3">
    <source>
        <dbReference type="Proteomes" id="UP000629468"/>
    </source>
</evidence>
<dbReference type="Proteomes" id="UP000629468">
    <property type="component" value="Unassembled WGS sequence"/>
</dbReference>
<feature type="compositionally biased region" description="Basic and acidic residues" evidence="1">
    <location>
        <begin position="294"/>
        <end position="303"/>
    </location>
</feature>
<dbReference type="EMBL" id="JABXXO010000014">
    <property type="protein sequence ID" value="KAF7761257.1"/>
    <property type="molecule type" value="Genomic_DNA"/>
</dbReference>
<proteinExistence type="predicted"/>
<evidence type="ECO:0000256" key="1">
    <source>
        <dbReference type="SAM" id="MobiDB-lite"/>
    </source>
</evidence>
<evidence type="ECO:0000313" key="2">
    <source>
        <dbReference type="EMBL" id="KAF7761257.1"/>
    </source>
</evidence>
<feature type="compositionally biased region" description="Polar residues" evidence="1">
    <location>
        <begin position="351"/>
        <end position="365"/>
    </location>
</feature>
<gene>
    <name evidence="2" type="ORF">Agabi119p4_10666</name>
</gene>
<feature type="region of interest" description="Disordered" evidence="1">
    <location>
        <begin position="132"/>
        <end position="187"/>
    </location>
</feature>
<feature type="region of interest" description="Disordered" evidence="1">
    <location>
        <begin position="324"/>
        <end position="365"/>
    </location>
</feature>
<name>A0A8H7C2S9_AGABI</name>
<feature type="region of interest" description="Disordered" evidence="1">
    <location>
        <begin position="383"/>
        <end position="415"/>
    </location>
</feature>
<feature type="region of interest" description="Disordered" evidence="1">
    <location>
        <begin position="277"/>
        <end position="311"/>
    </location>
</feature>
<accession>A0A8H7C2S9</accession>
<reference evidence="2 3" key="1">
    <citation type="journal article" name="Sci. Rep.">
        <title>Telomere-to-telomere assembled and centromere annotated genomes of the two main subspecies of the button mushroom Agaricus bisporus reveal especially polymorphic chromosome ends.</title>
        <authorList>
            <person name="Sonnenberg A.S.M."/>
            <person name="Sedaghat-Telgerd N."/>
            <person name="Lavrijssen B."/>
            <person name="Ohm R.A."/>
            <person name="Hendrickx P.M."/>
            <person name="Scholtmeijer K."/>
            <person name="Baars J.J.P."/>
            <person name="van Peer A."/>
        </authorList>
    </citation>
    <scope>NUCLEOTIDE SEQUENCE [LARGE SCALE GENOMIC DNA]</scope>
    <source>
        <strain evidence="2 3">H119_p4</strain>
    </source>
</reference>
<sequence>MPAWDRIGLIKNSHRKSGLYWYQRHKRASFCGVKALPSFWNIWEMIARLPTHHQSIPTSGTPTCSCSRCSANSDMHHTLTNTCLQLSVDGPNTSLTPMTNTTCSQSHPIQQPPLVKTPLLSIPDLGLCKTTFRDPDNTMPTRPAAQTIDVPGSCLTEPASKQRHLSPPETDVPIEAPSHNSSETFGDTPLESSTREFMEVPNAVHSIDSQSGHSSDHVSPVSKPRFGDYNPAEFDSIVGHSANLPPLSTLKPPMKAGHNIRRCATRNCNGEWTARKAKGLSLPNGPRSAPISILRHDSSERGKQKSVSWADRQNEWISRIKRVRLKLPEQPPPSQSTDEVSLKSKVHTRSESSQGTGTKSSASNQREFSLEYSCLWDSDLSELTESSDDSESETEASELYSSSSEETSDSEPDSELPKLIIRIPPHRPSMVQYTPTPVVPHPDRPSRIFTPYPDYRCQHELLADFHTRLSGFQDALTIHLLYRQSGNRNPRSIFGFEGQYSVVAPDWNLFGRRDSIESNAHDVKEQLAKLGALEFEQKTALTINDNGIFMHFLCVHRFYSPLGPFYAEQEPRIMYGELEIAILPDSSHHILPGQRFVIRFRLVG</sequence>